<evidence type="ECO:0000313" key="2">
    <source>
        <dbReference type="EMBL" id="KAK9908491.1"/>
    </source>
</evidence>
<reference evidence="2 3" key="1">
    <citation type="journal article" date="2024" name="Nat. Commun.">
        <title>Phylogenomics reveals the evolutionary origins of lichenization in chlorophyte algae.</title>
        <authorList>
            <person name="Puginier C."/>
            <person name="Libourel C."/>
            <person name="Otte J."/>
            <person name="Skaloud P."/>
            <person name="Haon M."/>
            <person name="Grisel S."/>
            <person name="Petersen M."/>
            <person name="Berrin J.G."/>
            <person name="Delaux P.M."/>
            <person name="Dal Grande F."/>
            <person name="Keller J."/>
        </authorList>
    </citation>
    <scope>NUCLEOTIDE SEQUENCE [LARGE SCALE GENOMIC DNA]</scope>
    <source>
        <strain evidence="2 3">SAG 216-7</strain>
    </source>
</reference>
<evidence type="ECO:0000256" key="1">
    <source>
        <dbReference type="SAM" id="SignalP"/>
    </source>
</evidence>
<name>A0ABR2YN79_9CHLO</name>
<keyword evidence="1" id="KW-0732">Signal</keyword>
<evidence type="ECO:0008006" key="4">
    <source>
        <dbReference type="Google" id="ProtNLM"/>
    </source>
</evidence>
<gene>
    <name evidence="2" type="ORF">WJX75_008624</name>
</gene>
<organism evidence="2 3">
    <name type="scientific">Coccomyxa subellipsoidea</name>
    <dbReference type="NCBI Taxonomy" id="248742"/>
    <lineage>
        <taxon>Eukaryota</taxon>
        <taxon>Viridiplantae</taxon>
        <taxon>Chlorophyta</taxon>
        <taxon>core chlorophytes</taxon>
        <taxon>Trebouxiophyceae</taxon>
        <taxon>Trebouxiophyceae incertae sedis</taxon>
        <taxon>Coccomyxaceae</taxon>
        <taxon>Coccomyxa</taxon>
    </lineage>
</organism>
<sequence length="285" mass="30847">MSPNAARSVTVALLAASLVGYAAALGATVDASIALGSSAGDPVMSDFEGKTFEFMGEVGKFYDVISEKDHQMTMRLKLGQMWDHNGTYMDGIGFRYQDHKVVVELGTDDNMHVYLDGKQLRMAADENEQEHILGLESGEMMLLWQLHCPGMGQAVEITTDLLSIVVYMTPAGTRDEGGAIQPAYINFDAALLEAPAHELKGIIGEGYSRLASPVKPSAPKNDFKFHGDEADYMVDGYFPATTHILPKFNARGFGAGGGNRRLIERAYVAFPLRFRSGSVPSALSA</sequence>
<keyword evidence="3" id="KW-1185">Reference proteome</keyword>
<accession>A0ABR2YN79</accession>
<feature type="signal peptide" evidence="1">
    <location>
        <begin position="1"/>
        <end position="24"/>
    </location>
</feature>
<evidence type="ECO:0000313" key="3">
    <source>
        <dbReference type="Proteomes" id="UP001491310"/>
    </source>
</evidence>
<feature type="chain" id="PRO_5045673452" description="PA14 domain-containing protein" evidence="1">
    <location>
        <begin position="25"/>
        <end position="285"/>
    </location>
</feature>
<protein>
    <recommendedName>
        <fullName evidence="4">PA14 domain-containing protein</fullName>
    </recommendedName>
</protein>
<proteinExistence type="predicted"/>
<dbReference type="Proteomes" id="UP001491310">
    <property type="component" value="Unassembled WGS sequence"/>
</dbReference>
<dbReference type="EMBL" id="JALJOT010000008">
    <property type="protein sequence ID" value="KAK9908491.1"/>
    <property type="molecule type" value="Genomic_DNA"/>
</dbReference>
<comment type="caution">
    <text evidence="2">The sequence shown here is derived from an EMBL/GenBank/DDBJ whole genome shotgun (WGS) entry which is preliminary data.</text>
</comment>